<evidence type="ECO:0000313" key="8">
    <source>
        <dbReference type="Proteomes" id="UP000221247"/>
    </source>
</evidence>
<dbReference type="GO" id="GO:0005506">
    <property type="term" value="F:iron ion binding"/>
    <property type="evidence" value="ECO:0007669"/>
    <property type="project" value="InterPro"/>
</dbReference>
<comment type="cofactor">
    <cofactor evidence="1">
        <name>L-ascorbate</name>
        <dbReference type="ChEBI" id="CHEBI:38290"/>
    </cofactor>
</comment>
<organism evidence="7 8">
    <name type="scientific">Synechococcus phage Bellamy</name>
    <dbReference type="NCBI Taxonomy" id="2023996"/>
    <lineage>
        <taxon>Viruses</taxon>
        <taxon>Duplodnaviria</taxon>
        <taxon>Heunggongvirae</taxon>
        <taxon>Uroviricota</taxon>
        <taxon>Caudoviricetes</taxon>
        <taxon>Pantevenvirales</taxon>
        <taxon>Kyanoviridae</taxon>
        <taxon>Bellamyvirus</taxon>
        <taxon>Bellamyvirus bellamy</taxon>
    </lineage>
</organism>
<protein>
    <submittedName>
        <fullName evidence="7">2 OG Fe(II) oxygenase</fullName>
    </submittedName>
</protein>
<evidence type="ECO:0000256" key="5">
    <source>
        <dbReference type="ARBA" id="ARBA00023004"/>
    </source>
</evidence>
<feature type="domain" description="Fe2OG dioxygenase" evidence="6">
    <location>
        <begin position="84"/>
        <end position="202"/>
    </location>
</feature>
<evidence type="ECO:0000256" key="4">
    <source>
        <dbReference type="ARBA" id="ARBA00023002"/>
    </source>
</evidence>
<dbReference type="GO" id="GO:0016705">
    <property type="term" value="F:oxidoreductase activity, acting on paired donors, with incorporation or reduction of molecular oxygen"/>
    <property type="evidence" value="ECO:0007669"/>
    <property type="project" value="InterPro"/>
</dbReference>
<dbReference type="RefSeq" id="YP_009791203.1">
    <property type="nucleotide sequence ID" value="NC_047838.1"/>
</dbReference>
<dbReference type="InterPro" id="IPR044862">
    <property type="entry name" value="Pro_4_hyd_alph_FE2OG_OXY"/>
</dbReference>
<dbReference type="PROSITE" id="PS51471">
    <property type="entry name" value="FE2OG_OXY"/>
    <property type="match status" value="1"/>
</dbReference>
<dbReference type="KEGG" id="vg:54981376"/>
<keyword evidence="8" id="KW-1185">Reference proteome</keyword>
<sequence length="206" mass="23891">MAFQSVWYYTDLPEDIVDIIERDVSETFDEQMGDSKLHGDALNKEKRNSQNAWIPTTHWVGGFLWHYIQRANRENFLYDLRNIDGESMQYTRYGEGQFYGWHNDAGLATQYKPQSVGNRNDGLAQDFVNENIEMVRKLSFAMQLSDPDDYEGGNVQLLDEAGNSYIVPRKRGTIVLFDSRTQHRVLKVTKGTRKSIVGWTVGPRWK</sequence>
<evidence type="ECO:0000256" key="2">
    <source>
        <dbReference type="ARBA" id="ARBA00022723"/>
    </source>
</evidence>
<keyword evidence="5" id="KW-0408">Iron</keyword>
<dbReference type="Proteomes" id="UP000221247">
    <property type="component" value="Segment"/>
</dbReference>
<dbReference type="Gene3D" id="2.60.120.620">
    <property type="entry name" value="q2cbj1_9rhob like domain"/>
    <property type="match status" value="1"/>
</dbReference>
<dbReference type="InterPro" id="IPR006620">
    <property type="entry name" value="Pro_4_hyd_alph"/>
</dbReference>
<evidence type="ECO:0000259" key="6">
    <source>
        <dbReference type="PROSITE" id="PS51471"/>
    </source>
</evidence>
<dbReference type="Pfam" id="PF13640">
    <property type="entry name" value="2OG-FeII_Oxy_3"/>
    <property type="match status" value="1"/>
</dbReference>
<evidence type="ECO:0000256" key="1">
    <source>
        <dbReference type="ARBA" id="ARBA00001961"/>
    </source>
</evidence>
<dbReference type="GO" id="GO:0031418">
    <property type="term" value="F:L-ascorbic acid binding"/>
    <property type="evidence" value="ECO:0007669"/>
    <property type="project" value="InterPro"/>
</dbReference>
<accession>A0A222YVL7</accession>
<evidence type="ECO:0000256" key="3">
    <source>
        <dbReference type="ARBA" id="ARBA00022964"/>
    </source>
</evidence>
<dbReference type="GeneID" id="54981376"/>
<dbReference type="EMBL" id="MF351863">
    <property type="protein sequence ID" value="ASR76091.1"/>
    <property type="molecule type" value="Genomic_DNA"/>
</dbReference>
<proteinExistence type="predicted"/>
<keyword evidence="4" id="KW-0560">Oxidoreductase</keyword>
<name>A0A222YVL7_9CAUD</name>
<keyword evidence="3" id="KW-0223">Dioxygenase</keyword>
<reference evidence="7 8" key="1">
    <citation type="submission" date="2017-06" db="EMBL/GenBank/DDBJ databases">
        <authorList>
            <person name="Kim H.J."/>
            <person name="Triplett B.A."/>
        </authorList>
    </citation>
    <scope>NUCLEOTIDE SEQUENCE [LARGE SCALE GENOMIC DNA]</scope>
</reference>
<evidence type="ECO:0000313" key="7">
    <source>
        <dbReference type="EMBL" id="ASR76091.1"/>
    </source>
</evidence>
<dbReference type="GO" id="GO:0051213">
    <property type="term" value="F:dioxygenase activity"/>
    <property type="evidence" value="ECO:0007669"/>
    <property type="project" value="UniProtKB-KW"/>
</dbReference>
<dbReference type="InterPro" id="IPR005123">
    <property type="entry name" value="Oxoglu/Fe-dep_dioxygenase_dom"/>
</dbReference>
<keyword evidence="2" id="KW-0479">Metal-binding</keyword>
<dbReference type="SMART" id="SM00702">
    <property type="entry name" value="P4Hc"/>
    <property type="match status" value="1"/>
</dbReference>
<gene>
    <name evidence="7" type="primary">46</name>
    <name evidence="7" type="ORF">PBI_BELLAMY_46</name>
</gene>
<dbReference type="SUPFAM" id="SSF51197">
    <property type="entry name" value="Clavaminate synthase-like"/>
    <property type="match status" value="1"/>
</dbReference>